<dbReference type="Pfam" id="PF13228">
    <property type="entry name" value="DUF4037"/>
    <property type="match status" value="1"/>
</dbReference>
<organism evidence="2 3">
    <name type="scientific">Marinactinospora rubrisoli</name>
    <dbReference type="NCBI Taxonomy" id="2715399"/>
    <lineage>
        <taxon>Bacteria</taxon>
        <taxon>Bacillati</taxon>
        <taxon>Actinomycetota</taxon>
        <taxon>Actinomycetes</taxon>
        <taxon>Streptosporangiales</taxon>
        <taxon>Nocardiopsidaceae</taxon>
        <taxon>Marinactinospora</taxon>
    </lineage>
</organism>
<proteinExistence type="predicted"/>
<name>A0ABW2KER8_9ACTN</name>
<keyword evidence="3" id="KW-1185">Reference proteome</keyword>
<comment type="caution">
    <text evidence="2">The sequence shown here is derived from an EMBL/GenBank/DDBJ whole genome shotgun (WGS) entry which is preliminary data.</text>
</comment>
<dbReference type="InterPro" id="IPR025117">
    <property type="entry name" value="DUF4037"/>
</dbReference>
<sequence>MGDEFVPGLDLAEAFYHRAVAPLIEVPHAACLLGEGSEVLGFDTSRSQDHEWGPRVQILLKPEHVEAVRSRVRKGLPPVFDGFDTAWYSLAAGTVTHHVQVMPLTDWIVQVLGLDPRSGMDNAAWLGTPQQRLLHLTAGRVFRDDDGELTRVRRLLAWYPGDVWAWLMLSGWHLIGNTEPLRGRCLETGDVIGVRLLTAKLCRLVMELAFLQERRYWPYDKWFGAAFGRLAASTVLSPLLEAALNGEEPQATAALQEALLWLGGHHNDLGITAAVRPAYGPFEVGINGAVRPYQVVNAGDYVETLRASITDPKLRGLVQVGGIDQLTHADDAIVTHTDWPARMVREYRDAMRS</sequence>
<evidence type="ECO:0000313" key="3">
    <source>
        <dbReference type="Proteomes" id="UP001596540"/>
    </source>
</evidence>
<gene>
    <name evidence="2" type="ORF">ACFQRF_11980</name>
</gene>
<reference evidence="3" key="1">
    <citation type="journal article" date="2019" name="Int. J. Syst. Evol. Microbiol.">
        <title>The Global Catalogue of Microorganisms (GCM) 10K type strain sequencing project: providing services to taxonomists for standard genome sequencing and annotation.</title>
        <authorList>
            <consortium name="The Broad Institute Genomics Platform"/>
            <consortium name="The Broad Institute Genome Sequencing Center for Infectious Disease"/>
            <person name="Wu L."/>
            <person name="Ma J."/>
        </authorList>
    </citation>
    <scope>NUCLEOTIDE SEQUENCE [LARGE SCALE GENOMIC DNA]</scope>
    <source>
        <strain evidence="3">CGMCC 4.7382</strain>
    </source>
</reference>
<dbReference type="EMBL" id="JBHTBH010000005">
    <property type="protein sequence ID" value="MFC7328462.1"/>
    <property type="molecule type" value="Genomic_DNA"/>
</dbReference>
<evidence type="ECO:0000313" key="2">
    <source>
        <dbReference type="EMBL" id="MFC7328462.1"/>
    </source>
</evidence>
<evidence type="ECO:0000259" key="1">
    <source>
        <dbReference type="Pfam" id="PF13228"/>
    </source>
</evidence>
<feature type="domain" description="DUF4037" evidence="1">
    <location>
        <begin position="125"/>
        <end position="223"/>
    </location>
</feature>
<dbReference type="RefSeq" id="WP_379871121.1">
    <property type="nucleotide sequence ID" value="NZ_JBHTBH010000005.1"/>
</dbReference>
<dbReference type="Proteomes" id="UP001596540">
    <property type="component" value="Unassembled WGS sequence"/>
</dbReference>
<protein>
    <submittedName>
        <fullName evidence="2">DUF4037 domain-containing protein</fullName>
    </submittedName>
</protein>
<accession>A0ABW2KER8</accession>